<keyword evidence="3" id="KW-1185">Reference proteome</keyword>
<dbReference type="Proteomes" id="UP000241690">
    <property type="component" value="Unassembled WGS sequence"/>
</dbReference>
<keyword evidence="1" id="KW-0732">Signal</keyword>
<feature type="chain" id="PRO_5015437520" evidence="1">
    <location>
        <begin position="22"/>
        <end position="127"/>
    </location>
</feature>
<evidence type="ECO:0000256" key="1">
    <source>
        <dbReference type="SAM" id="SignalP"/>
    </source>
</evidence>
<accession>A0A2T3ZVS7</accession>
<name>A0A2T3ZVS7_TRIHA</name>
<organism evidence="2 3">
    <name type="scientific">Trichoderma harzianum CBS 226.95</name>
    <dbReference type="NCBI Taxonomy" id="983964"/>
    <lineage>
        <taxon>Eukaryota</taxon>
        <taxon>Fungi</taxon>
        <taxon>Dikarya</taxon>
        <taxon>Ascomycota</taxon>
        <taxon>Pezizomycotina</taxon>
        <taxon>Sordariomycetes</taxon>
        <taxon>Hypocreomycetidae</taxon>
        <taxon>Hypocreales</taxon>
        <taxon>Hypocreaceae</taxon>
        <taxon>Trichoderma</taxon>
    </lineage>
</organism>
<feature type="signal peptide" evidence="1">
    <location>
        <begin position="1"/>
        <end position="21"/>
    </location>
</feature>
<evidence type="ECO:0000313" key="3">
    <source>
        <dbReference type="Proteomes" id="UP000241690"/>
    </source>
</evidence>
<reference evidence="2 3" key="1">
    <citation type="submission" date="2016-07" db="EMBL/GenBank/DDBJ databases">
        <title>Multiple horizontal gene transfer events from other fungi enriched the ability of initially mycotrophic Trichoderma (Ascomycota) to feed on dead plant biomass.</title>
        <authorList>
            <consortium name="DOE Joint Genome Institute"/>
            <person name="Aerts A."/>
            <person name="Atanasova L."/>
            <person name="Chenthamara K."/>
            <person name="Zhang J."/>
            <person name="Grujic M."/>
            <person name="Henrissat B."/>
            <person name="Kuo A."/>
            <person name="Salamov A."/>
            <person name="Lipzen A."/>
            <person name="Labutti K."/>
            <person name="Barry K."/>
            <person name="Miao Y."/>
            <person name="Rahimi M.J."/>
            <person name="Shen Q."/>
            <person name="Grigoriev I.V."/>
            <person name="Kubicek C.P."/>
            <person name="Druzhinina I.S."/>
        </authorList>
    </citation>
    <scope>NUCLEOTIDE SEQUENCE [LARGE SCALE GENOMIC DNA]</scope>
    <source>
        <strain evidence="2 3">CBS 226.95</strain>
    </source>
</reference>
<gene>
    <name evidence="2" type="ORF">M431DRAFT_319400</name>
</gene>
<evidence type="ECO:0000313" key="2">
    <source>
        <dbReference type="EMBL" id="PTB48921.1"/>
    </source>
</evidence>
<proteinExistence type="predicted"/>
<dbReference type="RefSeq" id="XP_024768598.1">
    <property type="nucleotide sequence ID" value="XM_024914288.1"/>
</dbReference>
<dbReference type="AlphaFoldDB" id="A0A2T3ZVS7"/>
<sequence>MYPSLLLGLVLGSFTGAATRAVLTRPTMYPPLPVLVSGSFPGAVMRGEPNRLKTCLPNGIANDRWFNWRRYGDGSFQSVVWKNFDYQKWPGFNNQTEDSSSDGFWRGSSWLDKFGMYYVVAGLLSAS</sequence>
<dbReference type="EMBL" id="KZ679695">
    <property type="protein sequence ID" value="PTB48921.1"/>
    <property type="molecule type" value="Genomic_DNA"/>
</dbReference>
<protein>
    <submittedName>
        <fullName evidence="2">Uncharacterized protein</fullName>
    </submittedName>
</protein>
<dbReference type="GeneID" id="36622853"/>